<dbReference type="EMBL" id="BGZK01000818">
    <property type="protein sequence ID" value="GBP61600.1"/>
    <property type="molecule type" value="Genomic_DNA"/>
</dbReference>
<reference evidence="1 2" key="1">
    <citation type="journal article" date="2019" name="Commun. Biol.">
        <title>The bagworm genome reveals a unique fibroin gene that provides high tensile strength.</title>
        <authorList>
            <person name="Kono N."/>
            <person name="Nakamura H."/>
            <person name="Ohtoshi R."/>
            <person name="Tomita M."/>
            <person name="Numata K."/>
            <person name="Arakawa K."/>
        </authorList>
    </citation>
    <scope>NUCLEOTIDE SEQUENCE [LARGE SCALE GENOMIC DNA]</scope>
</reference>
<name>A0A4C1XET5_EUMVA</name>
<comment type="caution">
    <text evidence="1">The sequence shown here is derived from an EMBL/GenBank/DDBJ whole genome shotgun (WGS) entry which is preliminary data.</text>
</comment>
<keyword evidence="2" id="KW-1185">Reference proteome</keyword>
<evidence type="ECO:0000313" key="1">
    <source>
        <dbReference type="EMBL" id="GBP61600.1"/>
    </source>
</evidence>
<accession>A0A4C1XET5</accession>
<protein>
    <submittedName>
        <fullName evidence="1">Uncharacterized protein</fullName>
    </submittedName>
</protein>
<dbReference type="Proteomes" id="UP000299102">
    <property type="component" value="Unassembled WGS sequence"/>
</dbReference>
<gene>
    <name evidence="1" type="ORF">EVAR_27487_1</name>
</gene>
<organism evidence="1 2">
    <name type="scientific">Eumeta variegata</name>
    <name type="common">Bagworm moth</name>
    <name type="synonym">Eumeta japonica</name>
    <dbReference type="NCBI Taxonomy" id="151549"/>
    <lineage>
        <taxon>Eukaryota</taxon>
        <taxon>Metazoa</taxon>
        <taxon>Ecdysozoa</taxon>
        <taxon>Arthropoda</taxon>
        <taxon>Hexapoda</taxon>
        <taxon>Insecta</taxon>
        <taxon>Pterygota</taxon>
        <taxon>Neoptera</taxon>
        <taxon>Endopterygota</taxon>
        <taxon>Lepidoptera</taxon>
        <taxon>Glossata</taxon>
        <taxon>Ditrysia</taxon>
        <taxon>Tineoidea</taxon>
        <taxon>Psychidae</taxon>
        <taxon>Oiketicinae</taxon>
        <taxon>Eumeta</taxon>
    </lineage>
</organism>
<proteinExistence type="predicted"/>
<sequence length="93" mass="10384">MVYVSDFIPLHPIWKLLAIEDINLVRPFFTNGLMFSSRQATLLVQLIADGEARFLSDSCKLDGAAGQPAARRSNDMVGVAGQHWFNVVQYRTS</sequence>
<evidence type="ECO:0000313" key="2">
    <source>
        <dbReference type="Proteomes" id="UP000299102"/>
    </source>
</evidence>
<dbReference type="AlphaFoldDB" id="A0A4C1XET5"/>